<reference evidence="1" key="2">
    <citation type="journal article" date="2015" name="Data Brief">
        <title>Shoot transcriptome of the giant reed, Arundo donax.</title>
        <authorList>
            <person name="Barrero R.A."/>
            <person name="Guerrero F.D."/>
            <person name="Moolhuijzen P."/>
            <person name="Goolsby J.A."/>
            <person name="Tidwell J."/>
            <person name="Bellgard S.E."/>
            <person name="Bellgard M.I."/>
        </authorList>
    </citation>
    <scope>NUCLEOTIDE SEQUENCE</scope>
    <source>
        <tissue evidence="1">Shoot tissue taken approximately 20 cm above the soil surface</tissue>
    </source>
</reference>
<evidence type="ECO:0000313" key="1">
    <source>
        <dbReference type="EMBL" id="JAE35677.1"/>
    </source>
</evidence>
<organism evidence="1">
    <name type="scientific">Arundo donax</name>
    <name type="common">Giant reed</name>
    <name type="synonym">Donax arundinaceus</name>
    <dbReference type="NCBI Taxonomy" id="35708"/>
    <lineage>
        <taxon>Eukaryota</taxon>
        <taxon>Viridiplantae</taxon>
        <taxon>Streptophyta</taxon>
        <taxon>Embryophyta</taxon>
        <taxon>Tracheophyta</taxon>
        <taxon>Spermatophyta</taxon>
        <taxon>Magnoliopsida</taxon>
        <taxon>Liliopsida</taxon>
        <taxon>Poales</taxon>
        <taxon>Poaceae</taxon>
        <taxon>PACMAD clade</taxon>
        <taxon>Arundinoideae</taxon>
        <taxon>Arundineae</taxon>
        <taxon>Arundo</taxon>
    </lineage>
</organism>
<accession>A0A0A9HG22</accession>
<dbReference type="EMBL" id="GBRH01162219">
    <property type="protein sequence ID" value="JAE35677.1"/>
    <property type="molecule type" value="Transcribed_RNA"/>
</dbReference>
<dbReference type="AlphaFoldDB" id="A0A0A9HG22"/>
<reference evidence="1" key="1">
    <citation type="submission" date="2014-09" db="EMBL/GenBank/DDBJ databases">
        <authorList>
            <person name="Magalhaes I.L.F."/>
            <person name="Oliveira U."/>
            <person name="Santos F.R."/>
            <person name="Vidigal T.H.D.A."/>
            <person name="Brescovit A.D."/>
            <person name="Santos A.J."/>
        </authorList>
    </citation>
    <scope>NUCLEOTIDE SEQUENCE</scope>
    <source>
        <tissue evidence="1">Shoot tissue taken approximately 20 cm above the soil surface</tissue>
    </source>
</reference>
<sequence>MCLLEHLLGQGSLCCSCSWACLLFRRSKTHEVVGADSLAIVAANWVSQSTNYSLTSRLLISLSLAISKIWISTHCYILIISC</sequence>
<name>A0A0A9HG22_ARUDO</name>
<protein>
    <submittedName>
        <fullName evidence="1">Uncharacterized protein</fullName>
    </submittedName>
</protein>
<proteinExistence type="predicted"/>